<dbReference type="GO" id="GO:0019433">
    <property type="term" value="P:triglyceride catabolic process"/>
    <property type="evidence" value="ECO:0007669"/>
    <property type="project" value="TreeGrafter"/>
</dbReference>
<feature type="domain" description="SGNH hydrolase-type esterase" evidence="4">
    <location>
        <begin position="31"/>
        <end position="271"/>
    </location>
</feature>
<dbReference type="Proteomes" id="UP000295680">
    <property type="component" value="Unassembled WGS sequence"/>
</dbReference>
<dbReference type="RefSeq" id="WP_132112396.1">
    <property type="nucleotide sequence ID" value="NZ_SLWS01000001.1"/>
</dbReference>
<dbReference type="GO" id="GO:0004806">
    <property type="term" value="F:triacylglycerol lipase activity"/>
    <property type="evidence" value="ECO:0007669"/>
    <property type="project" value="TreeGrafter"/>
</dbReference>
<evidence type="ECO:0000256" key="1">
    <source>
        <dbReference type="PIRSR" id="PIRSR637460-1"/>
    </source>
</evidence>
<keyword evidence="6" id="KW-1185">Reference proteome</keyword>
<sequence length="287" mass="29682">MRIVVALVALLGLITLATPATAAGSRGGYVALGDSYASGPGIPDQTGTPAGCARSNHNYPALLASWLRVKLTDVSCGGAKTTDMTAPQKVTGGVNPPQLTALTKDTQVVTLMIGGNDIGFGEILQTCGRLGASDPTGNPCEKHYQATGKDELAGRVAATAPKIAAVLDGIRKRSPHAHVVVVGYLRILPQTGSCFPAVPFATGDGPYFDSVERLLNTMLADQARRHGAAFVNPYAFSAGHDACQAPDRKWVEGLVPTSPSAPMHPNARGMQTVALVAFPSVLFGLLG</sequence>
<feature type="active site" description="Nucleophile" evidence="1">
    <location>
        <position position="35"/>
    </location>
</feature>
<proteinExistence type="predicted"/>
<dbReference type="OrthoDB" id="5503950at2"/>
<dbReference type="EMBL" id="SLWS01000001">
    <property type="protein sequence ID" value="TCO65769.1"/>
    <property type="molecule type" value="Genomic_DNA"/>
</dbReference>
<reference evidence="5 6" key="1">
    <citation type="submission" date="2019-03" db="EMBL/GenBank/DDBJ databases">
        <title>Genomic Encyclopedia of Type Strains, Phase IV (KMG-IV): sequencing the most valuable type-strain genomes for metagenomic binning, comparative biology and taxonomic classification.</title>
        <authorList>
            <person name="Goeker M."/>
        </authorList>
    </citation>
    <scope>NUCLEOTIDE SEQUENCE [LARGE SCALE GENOMIC DNA]</scope>
    <source>
        <strain evidence="5 6">DSM 45934</strain>
    </source>
</reference>
<feature type="disulfide bond" evidence="2">
    <location>
        <begin position="127"/>
        <end position="140"/>
    </location>
</feature>
<feature type="disulfide bond" evidence="2">
    <location>
        <begin position="194"/>
        <end position="243"/>
    </location>
</feature>
<dbReference type="PANTHER" id="PTHR37981:SF1">
    <property type="entry name" value="SGNH HYDROLASE-TYPE ESTERASE DOMAIN-CONTAINING PROTEIN"/>
    <property type="match status" value="1"/>
</dbReference>
<evidence type="ECO:0000313" key="5">
    <source>
        <dbReference type="EMBL" id="TCO65769.1"/>
    </source>
</evidence>
<comment type="caution">
    <text evidence="5">The sequence shown here is derived from an EMBL/GenBank/DDBJ whole genome shotgun (WGS) entry which is preliminary data.</text>
</comment>
<organism evidence="5 6">
    <name type="scientific">Actinocrispum wychmicini</name>
    <dbReference type="NCBI Taxonomy" id="1213861"/>
    <lineage>
        <taxon>Bacteria</taxon>
        <taxon>Bacillati</taxon>
        <taxon>Actinomycetota</taxon>
        <taxon>Actinomycetes</taxon>
        <taxon>Pseudonocardiales</taxon>
        <taxon>Pseudonocardiaceae</taxon>
        <taxon>Actinocrispum</taxon>
    </lineage>
</organism>
<dbReference type="Gene3D" id="3.40.50.1110">
    <property type="entry name" value="SGNH hydrolase"/>
    <property type="match status" value="1"/>
</dbReference>
<dbReference type="PANTHER" id="PTHR37981">
    <property type="entry name" value="LIPASE 2"/>
    <property type="match status" value="1"/>
</dbReference>
<evidence type="ECO:0000313" key="6">
    <source>
        <dbReference type="Proteomes" id="UP000295680"/>
    </source>
</evidence>
<name>A0A4R2K749_9PSEU</name>
<feature type="chain" id="PRO_5020935097" evidence="3">
    <location>
        <begin position="23"/>
        <end position="287"/>
    </location>
</feature>
<dbReference type="CDD" id="cd01823">
    <property type="entry name" value="SEST_like"/>
    <property type="match status" value="1"/>
</dbReference>
<feature type="signal peptide" evidence="3">
    <location>
        <begin position="1"/>
        <end position="22"/>
    </location>
</feature>
<evidence type="ECO:0000259" key="4">
    <source>
        <dbReference type="Pfam" id="PF13472"/>
    </source>
</evidence>
<evidence type="ECO:0000256" key="2">
    <source>
        <dbReference type="PIRSR" id="PIRSR637460-2"/>
    </source>
</evidence>
<dbReference type="SUPFAM" id="SSF52266">
    <property type="entry name" value="SGNH hydrolase"/>
    <property type="match status" value="1"/>
</dbReference>
<keyword evidence="2" id="KW-1015">Disulfide bond</keyword>
<feature type="disulfide bond" evidence="2">
    <location>
        <begin position="52"/>
        <end position="76"/>
    </location>
</feature>
<keyword evidence="3" id="KW-0732">Signal</keyword>
<dbReference type="InterPro" id="IPR013830">
    <property type="entry name" value="SGNH_hydro"/>
</dbReference>
<feature type="active site" evidence="1">
    <location>
        <position position="264"/>
    </location>
</feature>
<dbReference type="Pfam" id="PF13472">
    <property type="entry name" value="Lipase_GDSL_2"/>
    <property type="match status" value="1"/>
</dbReference>
<protein>
    <submittedName>
        <fullName evidence="5">Lysophospholipase L1-like esterase</fullName>
    </submittedName>
</protein>
<dbReference type="InterPro" id="IPR037460">
    <property type="entry name" value="SEST-like"/>
</dbReference>
<accession>A0A4R2K749</accession>
<dbReference type="AlphaFoldDB" id="A0A4R2K749"/>
<dbReference type="InterPro" id="IPR036514">
    <property type="entry name" value="SGNH_hydro_sf"/>
</dbReference>
<gene>
    <name evidence="5" type="ORF">EV192_1011561</name>
</gene>
<evidence type="ECO:0000256" key="3">
    <source>
        <dbReference type="SAM" id="SignalP"/>
    </source>
</evidence>